<protein>
    <submittedName>
        <fullName evidence="2">Uncharacterized protein</fullName>
    </submittedName>
</protein>
<proteinExistence type="predicted"/>
<sequence length="519" mass="58995">MRRESRVWFGSDGMAPPSQETSHRDDWERPRDWVSFREDPYDLEEFASSNLRRRSVDDEITSFDRCKQCDELLPIRPNLSLETPAHLETLTSDLKSQVVQTRTHRKSHQNGTDHSFSLIESSNRRLTTTSPDSNFAGHRSENTNTVALNDNLPAVQYDLPSASLPEFEESRLHKRRNKRRKHKKFNEAVIDALYEEARKNEDAIKMLYGMKAPSNVLNSKKSSRKMKQKHPISESCGGQEVFKRDISATKSSMSTLLDGKSLLVPEIDEGPIDLSTPFNDEEDDESVTVKVYESSVKISNNSLFSNLRFVPKKKNYWFKRVDRHDFDPKDPLQALSVDSDSEGDEKSESLPYDDSREYSYKNSSKNHESRLKYEKLPQRLAPNEYFAGVRMKKSNNGSDVSDINNTTVESSKTPSLEANIRELQTNSRSLTVNPAMQATDPFREVKKTKGNSAKIDELDKNKTGQGETALRILVSNGEIKSADSLMWNRSSKASKSGKSASEEIKRVSETRGRNGGNHN</sequence>
<feature type="compositionally biased region" description="Low complexity" evidence="1">
    <location>
        <begin position="490"/>
        <end position="499"/>
    </location>
</feature>
<evidence type="ECO:0000313" key="3">
    <source>
        <dbReference type="Proteomes" id="UP001152759"/>
    </source>
</evidence>
<dbReference type="AlphaFoldDB" id="A0A9P0EYR7"/>
<feature type="compositionally biased region" description="Basic and acidic residues" evidence="1">
    <location>
        <begin position="344"/>
        <end position="372"/>
    </location>
</feature>
<evidence type="ECO:0000256" key="1">
    <source>
        <dbReference type="SAM" id="MobiDB-lite"/>
    </source>
</evidence>
<feature type="region of interest" description="Disordered" evidence="1">
    <location>
        <begin position="1"/>
        <end position="28"/>
    </location>
</feature>
<gene>
    <name evidence="2" type="ORF">BEMITA_LOCUS1995</name>
</gene>
<accession>A0A9P0EYR7</accession>
<name>A0A9P0EYR7_BEMTA</name>
<evidence type="ECO:0000313" key="2">
    <source>
        <dbReference type="EMBL" id="CAH0382455.1"/>
    </source>
</evidence>
<keyword evidence="3" id="KW-1185">Reference proteome</keyword>
<feature type="region of interest" description="Disordered" evidence="1">
    <location>
        <begin position="481"/>
        <end position="519"/>
    </location>
</feature>
<dbReference type="Proteomes" id="UP001152759">
    <property type="component" value="Chromosome 1"/>
</dbReference>
<feature type="region of interest" description="Disordered" evidence="1">
    <location>
        <begin position="98"/>
        <end position="149"/>
    </location>
</feature>
<feature type="compositionally biased region" description="Polar residues" evidence="1">
    <location>
        <begin position="109"/>
        <end position="133"/>
    </location>
</feature>
<dbReference type="EMBL" id="OU963862">
    <property type="protein sequence ID" value="CAH0382455.1"/>
    <property type="molecule type" value="Genomic_DNA"/>
</dbReference>
<reference evidence="2" key="1">
    <citation type="submission" date="2021-12" db="EMBL/GenBank/DDBJ databases">
        <authorList>
            <person name="King R."/>
        </authorList>
    </citation>
    <scope>NUCLEOTIDE SEQUENCE</scope>
</reference>
<organism evidence="2 3">
    <name type="scientific">Bemisia tabaci</name>
    <name type="common">Sweetpotato whitefly</name>
    <name type="synonym">Aleurodes tabaci</name>
    <dbReference type="NCBI Taxonomy" id="7038"/>
    <lineage>
        <taxon>Eukaryota</taxon>
        <taxon>Metazoa</taxon>
        <taxon>Ecdysozoa</taxon>
        <taxon>Arthropoda</taxon>
        <taxon>Hexapoda</taxon>
        <taxon>Insecta</taxon>
        <taxon>Pterygota</taxon>
        <taxon>Neoptera</taxon>
        <taxon>Paraneoptera</taxon>
        <taxon>Hemiptera</taxon>
        <taxon>Sternorrhyncha</taxon>
        <taxon>Aleyrodoidea</taxon>
        <taxon>Aleyrodidae</taxon>
        <taxon>Aleyrodinae</taxon>
        <taxon>Bemisia</taxon>
    </lineage>
</organism>
<feature type="region of interest" description="Disordered" evidence="1">
    <location>
        <begin position="329"/>
        <end position="372"/>
    </location>
</feature>
<feature type="compositionally biased region" description="Basic and acidic residues" evidence="1">
    <location>
        <begin position="500"/>
        <end position="512"/>
    </location>
</feature>